<gene>
    <name evidence="4" type="ORF">C1H84_07200</name>
</gene>
<keyword evidence="4" id="KW-0067">ATP-binding</keyword>
<dbReference type="Proteomes" id="UP000252167">
    <property type="component" value="Unassembled WGS sequence"/>
</dbReference>
<protein>
    <submittedName>
        <fullName evidence="4">DNA/RNA helicase</fullName>
    </submittedName>
</protein>
<dbReference type="PANTHER" id="PTHR10799">
    <property type="entry name" value="SNF2/RAD54 HELICASE FAMILY"/>
    <property type="match status" value="1"/>
</dbReference>
<dbReference type="RefSeq" id="WP_113606977.1">
    <property type="nucleotide sequence ID" value="NZ_POAF01000003.1"/>
</dbReference>
<feature type="domain" description="Helicase C-terminal" evidence="3">
    <location>
        <begin position="909"/>
        <end position="1064"/>
    </location>
</feature>
<dbReference type="Pfam" id="PF00176">
    <property type="entry name" value="SNF2-rel_dom"/>
    <property type="match status" value="1"/>
</dbReference>
<dbReference type="SMART" id="SM00490">
    <property type="entry name" value="HELICc"/>
    <property type="match status" value="1"/>
</dbReference>
<dbReference type="AlphaFoldDB" id="A0A365YFY7"/>
<dbReference type="PROSITE" id="PS51194">
    <property type="entry name" value="HELICASE_CTER"/>
    <property type="match status" value="1"/>
</dbReference>
<keyword evidence="5" id="KW-1185">Reference proteome</keyword>
<dbReference type="GO" id="GO:0005524">
    <property type="term" value="F:ATP binding"/>
    <property type="evidence" value="ECO:0007669"/>
    <property type="project" value="InterPro"/>
</dbReference>
<dbReference type="InterPro" id="IPR014001">
    <property type="entry name" value="Helicase_ATP-bd"/>
</dbReference>
<sequence length="1074" mass="118986">MEYQLTPVAAQTLVTEGEYSQGWLMANSGQVTISDRRQMPGRSIVSGWVLRAFVVVQLSIEGTSISFSSRCDAHPEEYSCADVAALLVEATQIGSGGFAVSDVVRAEDTWKAPQAPQWERTLKRLLPQVPAGAEHENDLEEEPLGLILKVIPATRFGRPTLNLNARPARRGTRSPWVQTGVSWRKLPFDDRFAKEQRRAANELVMLNERSQHDQYGHVWDATDWIILNNLPGKDLREAFDLIHETGIHIVNGNASNRSEVSFADLSGSAFLDLRRNDSGLTIEGIFRGPNGETDNVLALGNPPSMIAFADKPLDKAKNLSLAPLEDAVGPELRDLISAGAMMVPTKDIEDFESGYLNSLRQVAPVRSEDASYRVPQPARPVLQLQLTETGTGLTMSFAWKYPPKSPRQKSVEREIISSVNDKLGGDQPLGQTTKNGVFPEQELSKSQAIEFVMYLLPLLEEHPDILITGHEQLPSYSLNSEPATVSIEAGESTGDWFDLAVEVSINGLKVPFAELLSALTMGDEYLVLEDMTVIPIDGPEFHQLRQLVQEAGELGTVSGNSIRIHRLSIDWWQELVDLGIIEAQENQWFQTMSELTNGAQLEKIDLPDSFTAQLRPYQEQGAAWLNFLRTHSLGGVLADDMGLGKTVQLLAGLEQARTENPEQKFLVIAPTSVVGNWVNEAHRFTPQMRVQSITSTAKKAGKSIVEQIGDAQLVVTSYAIFRLSFEEFEEAGFSVLILDEAQQLKNHTSKGYKQTRQLSVPCKLVVTGTPMENNLMELWALVSLAAPGLLGGQKAFKDNYQKQISDGDSERLERLKKRLRPFVLRRTKEQVVPELPAKTEQVLEVELEPAHRKAYDRRFQRVRQEVLGLVDDVDSNRFKILQSLTLLRQLALDPSLVDEGNAPSAKLEMLRELMADAVAEGHKILVFSQFTSFLGKAKDIAVELGIDHGYLDGATSGPKRKDMIDGFTDGQFPVFFISLKSGGFGINLTTADYCILLDPWWNPAAEAQAIDRAHRIGQTKPVYVYRLVAKDTIESKVLALQAKKTALFNDVLGEQTDAAQSSVLSADDFLALMQ</sequence>
<evidence type="ECO:0000256" key="1">
    <source>
        <dbReference type="ARBA" id="ARBA00022801"/>
    </source>
</evidence>
<dbReference type="EMBL" id="POAF01000003">
    <property type="protein sequence ID" value="RBM01625.1"/>
    <property type="molecule type" value="Genomic_DNA"/>
</dbReference>
<organism evidence="4 5">
    <name type="scientific">Glutamicibacter soli</name>
    <dbReference type="NCBI Taxonomy" id="453836"/>
    <lineage>
        <taxon>Bacteria</taxon>
        <taxon>Bacillati</taxon>
        <taxon>Actinomycetota</taxon>
        <taxon>Actinomycetes</taxon>
        <taxon>Micrococcales</taxon>
        <taxon>Micrococcaceae</taxon>
        <taxon>Glutamicibacter</taxon>
    </lineage>
</organism>
<evidence type="ECO:0000259" key="3">
    <source>
        <dbReference type="PROSITE" id="PS51194"/>
    </source>
</evidence>
<dbReference type="InterPro" id="IPR038718">
    <property type="entry name" value="SNF2-like_sf"/>
</dbReference>
<dbReference type="Gene3D" id="3.40.50.10810">
    <property type="entry name" value="Tandem AAA-ATPase domain"/>
    <property type="match status" value="1"/>
</dbReference>
<dbReference type="Pfam" id="PF00271">
    <property type="entry name" value="Helicase_C"/>
    <property type="match status" value="1"/>
</dbReference>
<dbReference type="GO" id="GO:0016787">
    <property type="term" value="F:hydrolase activity"/>
    <property type="evidence" value="ECO:0007669"/>
    <property type="project" value="UniProtKB-KW"/>
</dbReference>
<dbReference type="SMART" id="SM00487">
    <property type="entry name" value="DEXDc"/>
    <property type="match status" value="1"/>
</dbReference>
<accession>A0A365YFY7</accession>
<keyword evidence="1" id="KW-0378">Hydrolase</keyword>
<evidence type="ECO:0000259" key="2">
    <source>
        <dbReference type="PROSITE" id="PS51192"/>
    </source>
</evidence>
<dbReference type="InterPro" id="IPR000330">
    <property type="entry name" value="SNF2_N"/>
</dbReference>
<dbReference type="GO" id="GO:0004386">
    <property type="term" value="F:helicase activity"/>
    <property type="evidence" value="ECO:0007669"/>
    <property type="project" value="UniProtKB-KW"/>
</dbReference>
<evidence type="ECO:0000313" key="4">
    <source>
        <dbReference type="EMBL" id="RBM01625.1"/>
    </source>
</evidence>
<dbReference type="CDD" id="cd18793">
    <property type="entry name" value="SF2_C_SNF"/>
    <property type="match status" value="1"/>
</dbReference>
<dbReference type="InterPro" id="IPR049730">
    <property type="entry name" value="SNF2/RAD54-like_C"/>
</dbReference>
<name>A0A365YFY7_9MICC</name>
<dbReference type="InterPro" id="IPR001650">
    <property type="entry name" value="Helicase_C-like"/>
</dbReference>
<reference evidence="4 5" key="1">
    <citation type="submission" date="2018-01" db="EMBL/GenBank/DDBJ databases">
        <title>Glutamicibacter soli strain NHPC-3 Whole genome sequence and assembly.</title>
        <authorList>
            <person name="Choudhury P."/>
            <person name="Gupta D."/>
            <person name="Sengupta K."/>
            <person name="Jawed A."/>
            <person name="Sultana N."/>
            <person name="Saha P."/>
        </authorList>
    </citation>
    <scope>NUCLEOTIDE SEQUENCE [LARGE SCALE GENOMIC DNA]</scope>
    <source>
        <strain evidence="4 5">NHPC-3</strain>
    </source>
</reference>
<dbReference type="PROSITE" id="PS51192">
    <property type="entry name" value="HELICASE_ATP_BIND_1"/>
    <property type="match status" value="1"/>
</dbReference>
<comment type="caution">
    <text evidence="4">The sequence shown here is derived from an EMBL/GenBank/DDBJ whole genome shotgun (WGS) entry which is preliminary data.</text>
</comment>
<proteinExistence type="predicted"/>
<dbReference type="InterPro" id="IPR027417">
    <property type="entry name" value="P-loop_NTPase"/>
</dbReference>
<feature type="domain" description="Helicase ATP-binding" evidence="2">
    <location>
        <begin position="626"/>
        <end position="788"/>
    </location>
</feature>
<dbReference type="SUPFAM" id="SSF52540">
    <property type="entry name" value="P-loop containing nucleoside triphosphate hydrolases"/>
    <property type="match status" value="2"/>
</dbReference>
<dbReference type="Gene3D" id="3.40.50.300">
    <property type="entry name" value="P-loop containing nucleotide triphosphate hydrolases"/>
    <property type="match status" value="1"/>
</dbReference>
<evidence type="ECO:0000313" key="5">
    <source>
        <dbReference type="Proteomes" id="UP000252167"/>
    </source>
</evidence>
<keyword evidence="4" id="KW-0547">Nucleotide-binding</keyword>
<keyword evidence="4" id="KW-0347">Helicase</keyword>